<keyword evidence="7" id="KW-0647">Proteasome</keyword>
<evidence type="ECO:0000313" key="7">
    <source>
        <dbReference type="RefSeq" id="XP_035826975.1"/>
    </source>
</evidence>
<dbReference type="InterPro" id="IPR001478">
    <property type="entry name" value="PDZ"/>
</dbReference>
<protein>
    <recommendedName>
        <fullName evidence="2">26S proteasome non-ATPase regulatory subunit 9</fullName>
    </recommendedName>
    <alternativeName>
        <fullName evidence="4">26S proteasome regulatory subunit p27</fullName>
    </alternativeName>
</protein>
<dbReference type="Gene3D" id="2.30.42.10">
    <property type="match status" value="1"/>
</dbReference>
<dbReference type="Pfam" id="PF18265">
    <property type="entry name" value="Nas2_N"/>
    <property type="match status" value="1"/>
</dbReference>
<dbReference type="InterPro" id="IPR035269">
    <property type="entry name" value="PSMD9"/>
</dbReference>
<evidence type="ECO:0000259" key="5">
    <source>
        <dbReference type="SMART" id="SM00228"/>
    </source>
</evidence>
<dbReference type="InterPro" id="IPR041489">
    <property type="entry name" value="PDZ_6"/>
</dbReference>
<reference evidence="7" key="1">
    <citation type="submission" date="2025-08" db="UniProtKB">
        <authorList>
            <consortium name="RefSeq"/>
        </authorList>
    </citation>
    <scope>IDENTIFICATION</scope>
</reference>
<dbReference type="SUPFAM" id="SSF50156">
    <property type="entry name" value="PDZ domain-like"/>
    <property type="match status" value="1"/>
</dbReference>
<dbReference type="PANTHER" id="PTHR12651:SF1">
    <property type="entry name" value="26S PROTEASOME NON-ATPASE REGULATORY SUBUNIT 9"/>
    <property type="match status" value="1"/>
</dbReference>
<keyword evidence="6" id="KW-1185">Reference proteome</keyword>
<gene>
    <name evidence="7" type="primary">LOC101847513</name>
</gene>
<organism evidence="6 7">
    <name type="scientific">Aplysia californica</name>
    <name type="common">California sea hare</name>
    <dbReference type="NCBI Taxonomy" id="6500"/>
    <lineage>
        <taxon>Eukaryota</taxon>
        <taxon>Metazoa</taxon>
        <taxon>Spiralia</taxon>
        <taxon>Lophotrochozoa</taxon>
        <taxon>Mollusca</taxon>
        <taxon>Gastropoda</taxon>
        <taxon>Heterobranchia</taxon>
        <taxon>Euthyneura</taxon>
        <taxon>Tectipleura</taxon>
        <taxon>Aplysiida</taxon>
        <taxon>Aplysioidea</taxon>
        <taxon>Aplysiidae</taxon>
        <taxon>Aplysia</taxon>
    </lineage>
</organism>
<accession>A0ABM1VX33</accession>
<dbReference type="Pfam" id="PF17820">
    <property type="entry name" value="PDZ_6"/>
    <property type="match status" value="1"/>
</dbReference>
<feature type="domain" description="PDZ" evidence="5">
    <location>
        <begin position="103"/>
        <end position="182"/>
    </location>
</feature>
<comment type="similarity">
    <text evidence="1">Belongs to the proteasome subunit p27 family.</text>
</comment>
<evidence type="ECO:0000256" key="3">
    <source>
        <dbReference type="ARBA" id="ARBA00023186"/>
    </source>
</evidence>
<dbReference type="InterPro" id="IPR036034">
    <property type="entry name" value="PDZ_sf"/>
</dbReference>
<dbReference type="GO" id="GO:0000502">
    <property type="term" value="C:proteasome complex"/>
    <property type="evidence" value="ECO:0007669"/>
    <property type="project" value="UniProtKB-KW"/>
</dbReference>
<evidence type="ECO:0000256" key="4">
    <source>
        <dbReference type="ARBA" id="ARBA00030007"/>
    </source>
</evidence>
<proteinExistence type="inferred from homology"/>
<evidence type="ECO:0000313" key="6">
    <source>
        <dbReference type="Proteomes" id="UP000694888"/>
    </source>
</evidence>
<dbReference type="Gene3D" id="6.10.140.1710">
    <property type="match status" value="1"/>
</dbReference>
<evidence type="ECO:0000256" key="2">
    <source>
        <dbReference type="ARBA" id="ARBA00014937"/>
    </source>
</evidence>
<name>A0ABM1VX33_APLCA</name>
<dbReference type="Proteomes" id="UP000694888">
    <property type="component" value="Unplaced"/>
</dbReference>
<dbReference type="SMART" id="SM00228">
    <property type="entry name" value="PDZ"/>
    <property type="match status" value="1"/>
</dbReference>
<dbReference type="GeneID" id="101847513"/>
<dbReference type="PANTHER" id="PTHR12651">
    <property type="entry name" value="26S PROTEASOME NON-ATPASE REGULATORY SUBUNIT 9"/>
    <property type="match status" value="1"/>
</dbReference>
<dbReference type="InterPro" id="IPR040815">
    <property type="entry name" value="Nas2_N"/>
</dbReference>
<sequence length="209" mass="22722">MQSLSLEASLLAVLHTWQIYYSLGRTIQLSQMADDDLKQKGVGLSESLIDAEGYPRSDIDVYSCRHARHQISCLQNDHVALMQEIEDELHVIHSAARATNSVSDVEMPVASGDGMDTERIPFAVIDRVDPGSPGAQGGLEVGDQLIEFGSVMVENFVNLQTVGAVLQHSKNKAVNVLVLRDGRQVKVTVTPSTWSGPGLLGCNIKPMKK</sequence>
<evidence type="ECO:0000256" key="1">
    <source>
        <dbReference type="ARBA" id="ARBA00005256"/>
    </source>
</evidence>
<dbReference type="RefSeq" id="XP_035826975.1">
    <property type="nucleotide sequence ID" value="XM_035971082.1"/>
</dbReference>
<keyword evidence="3" id="KW-0143">Chaperone</keyword>